<protein>
    <recommendedName>
        <fullName evidence="3">Peroxidase</fullName>
    </recommendedName>
</protein>
<evidence type="ECO:0000313" key="1">
    <source>
        <dbReference type="EMBL" id="CAL1531824.1"/>
    </source>
</evidence>
<dbReference type="AlphaFoldDB" id="A0AAV2HGD5"/>
<organism evidence="1 2">
    <name type="scientific">Lymnaea stagnalis</name>
    <name type="common">Great pond snail</name>
    <name type="synonym">Helix stagnalis</name>
    <dbReference type="NCBI Taxonomy" id="6523"/>
    <lineage>
        <taxon>Eukaryota</taxon>
        <taxon>Metazoa</taxon>
        <taxon>Spiralia</taxon>
        <taxon>Lophotrochozoa</taxon>
        <taxon>Mollusca</taxon>
        <taxon>Gastropoda</taxon>
        <taxon>Heterobranchia</taxon>
        <taxon>Euthyneura</taxon>
        <taxon>Panpulmonata</taxon>
        <taxon>Hygrophila</taxon>
        <taxon>Lymnaeoidea</taxon>
        <taxon>Lymnaeidae</taxon>
        <taxon>Lymnaea</taxon>
    </lineage>
</organism>
<dbReference type="Proteomes" id="UP001497497">
    <property type="component" value="Unassembled WGS sequence"/>
</dbReference>
<dbReference type="PANTHER" id="PTHR11475">
    <property type="entry name" value="OXIDASE/PEROXIDASE"/>
    <property type="match status" value="1"/>
</dbReference>
<dbReference type="EMBL" id="CAXITT010000098">
    <property type="protein sequence ID" value="CAL1531824.1"/>
    <property type="molecule type" value="Genomic_DNA"/>
</dbReference>
<name>A0AAV2HGD5_LYMST</name>
<sequence>MRHLFHRPAECLNNFEGIMAGLAAVVNKQYKRALKKVDRNVVREVSRFLFEAAAFPGRKLDLASLNIQRGRDHGLAPYIKYRTFCGLPPVKGFDDQEALGPYVRDLAKVYRSIADIDLFVGLLYEPVKGDASVGSTLTCLLGIQFFSLKFGDRFFFDTTDETLGFNDEQLLSLRNMTLAKVMCQNTNVQELQLDVFTLPSKQNPTYPCHQLRSESLDLTLFTQHD</sequence>
<evidence type="ECO:0008006" key="3">
    <source>
        <dbReference type="Google" id="ProtNLM"/>
    </source>
</evidence>
<dbReference type="GO" id="GO:0004601">
    <property type="term" value="F:peroxidase activity"/>
    <property type="evidence" value="ECO:0007669"/>
    <property type="project" value="InterPro"/>
</dbReference>
<dbReference type="InterPro" id="IPR010255">
    <property type="entry name" value="Haem_peroxidase_sf"/>
</dbReference>
<dbReference type="Pfam" id="PF03098">
    <property type="entry name" value="An_peroxidase"/>
    <property type="match status" value="1"/>
</dbReference>
<accession>A0AAV2HGD5</accession>
<gene>
    <name evidence="1" type="ORF">GSLYS_00005919001</name>
</gene>
<dbReference type="PANTHER" id="PTHR11475:SF134">
    <property type="entry name" value="LD42267P"/>
    <property type="match status" value="1"/>
</dbReference>
<dbReference type="InterPro" id="IPR019791">
    <property type="entry name" value="Haem_peroxidase_animal"/>
</dbReference>
<comment type="caution">
    <text evidence="1">The sequence shown here is derived from an EMBL/GenBank/DDBJ whole genome shotgun (WGS) entry which is preliminary data.</text>
</comment>
<keyword evidence="2" id="KW-1185">Reference proteome</keyword>
<dbReference type="PROSITE" id="PS50292">
    <property type="entry name" value="PEROXIDASE_3"/>
    <property type="match status" value="1"/>
</dbReference>
<dbReference type="Gene3D" id="1.10.640.10">
    <property type="entry name" value="Haem peroxidase domain superfamily, animal type"/>
    <property type="match status" value="1"/>
</dbReference>
<dbReference type="InterPro" id="IPR037120">
    <property type="entry name" value="Haem_peroxidase_sf_animal"/>
</dbReference>
<evidence type="ECO:0000313" key="2">
    <source>
        <dbReference type="Proteomes" id="UP001497497"/>
    </source>
</evidence>
<dbReference type="GO" id="GO:0020037">
    <property type="term" value="F:heme binding"/>
    <property type="evidence" value="ECO:0007669"/>
    <property type="project" value="InterPro"/>
</dbReference>
<reference evidence="1 2" key="1">
    <citation type="submission" date="2024-04" db="EMBL/GenBank/DDBJ databases">
        <authorList>
            <consortium name="Genoscope - CEA"/>
            <person name="William W."/>
        </authorList>
    </citation>
    <scope>NUCLEOTIDE SEQUENCE [LARGE SCALE GENOMIC DNA]</scope>
</reference>
<dbReference type="GO" id="GO:0006979">
    <property type="term" value="P:response to oxidative stress"/>
    <property type="evidence" value="ECO:0007669"/>
    <property type="project" value="InterPro"/>
</dbReference>
<dbReference type="SUPFAM" id="SSF48113">
    <property type="entry name" value="Heme-dependent peroxidases"/>
    <property type="match status" value="1"/>
</dbReference>
<proteinExistence type="predicted"/>